<comment type="caution">
    <text evidence="2">The sequence shown here is derived from an EMBL/GenBank/DDBJ whole genome shotgun (WGS) entry which is preliminary data.</text>
</comment>
<name>A0ABD3XAK3_SINWO</name>
<sequence>MKGEEFVSLIKMAVEIAEKEEESYYNGADNQSHQNNTATGRIDTGKKDCHSSGSANSIAPADVTSTTGTTGGAVGGIDKPISSPGNADIQKYLLTDAARSVLAIGYEPELVLRAIKMVLMKKGKRKPDPHTSAESSLECSQVVSRNVKAVTS</sequence>
<dbReference type="AlphaFoldDB" id="A0ABD3XAK3"/>
<organism evidence="2 3">
    <name type="scientific">Sinanodonta woodiana</name>
    <name type="common">Chinese pond mussel</name>
    <name type="synonym">Anodonta woodiana</name>
    <dbReference type="NCBI Taxonomy" id="1069815"/>
    <lineage>
        <taxon>Eukaryota</taxon>
        <taxon>Metazoa</taxon>
        <taxon>Spiralia</taxon>
        <taxon>Lophotrochozoa</taxon>
        <taxon>Mollusca</taxon>
        <taxon>Bivalvia</taxon>
        <taxon>Autobranchia</taxon>
        <taxon>Heteroconchia</taxon>
        <taxon>Palaeoheterodonta</taxon>
        <taxon>Unionida</taxon>
        <taxon>Unionoidea</taxon>
        <taxon>Unionidae</taxon>
        <taxon>Unioninae</taxon>
        <taxon>Sinanodonta</taxon>
    </lineage>
</organism>
<dbReference type="Proteomes" id="UP001634394">
    <property type="component" value="Unassembled WGS sequence"/>
</dbReference>
<evidence type="ECO:0000313" key="3">
    <source>
        <dbReference type="Proteomes" id="UP001634394"/>
    </source>
</evidence>
<evidence type="ECO:0000256" key="1">
    <source>
        <dbReference type="SAM" id="MobiDB-lite"/>
    </source>
</evidence>
<protein>
    <submittedName>
        <fullName evidence="2">Uncharacterized protein</fullName>
    </submittedName>
</protein>
<accession>A0ABD3XAK3</accession>
<evidence type="ECO:0000313" key="2">
    <source>
        <dbReference type="EMBL" id="KAL3882037.1"/>
    </source>
</evidence>
<gene>
    <name evidence="2" type="ORF">ACJMK2_028417</name>
</gene>
<keyword evidence="3" id="KW-1185">Reference proteome</keyword>
<feature type="region of interest" description="Disordered" evidence="1">
    <location>
        <begin position="121"/>
        <end position="152"/>
    </location>
</feature>
<reference evidence="2 3" key="1">
    <citation type="submission" date="2024-11" db="EMBL/GenBank/DDBJ databases">
        <title>Chromosome-level genome assembly of the freshwater bivalve Anodonta woodiana.</title>
        <authorList>
            <person name="Chen X."/>
        </authorList>
    </citation>
    <scope>NUCLEOTIDE SEQUENCE [LARGE SCALE GENOMIC DNA]</scope>
    <source>
        <strain evidence="2">MN2024</strain>
        <tissue evidence="2">Gills</tissue>
    </source>
</reference>
<feature type="compositionally biased region" description="Polar residues" evidence="1">
    <location>
        <begin position="28"/>
        <end position="39"/>
    </location>
</feature>
<dbReference type="EMBL" id="JBJQND010000003">
    <property type="protein sequence ID" value="KAL3882037.1"/>
    <property type="molecule type" value="Genomic_DNA"/>
</dbReference>
<feature type="region of interest" description="Disordered" evidence="1">
    <location>
        <begin position="24"/>
        <end position="84"/>
    </location>
</feature>
<proteinExistence type="predicted"/>
<feature type="compositionally biased region" description="Polar residues" evidence="1">
    <location>
        <begin position="132"/>
        <end position="152"/>
    </location>
</feature>